<dbReference type="PANTHER" id="PTHR43214">
    <property type="entry name" value="TWO-COMPONENT RESPONSE REGULATOR"/>
    <property type="match status" value="1"/>
</dbReference>
<dbReference type="InterPro" id="IPR058245">
    <property type="entry name" value="NreC/VraR/RcsB-like_REC"/>
</dbReference>
<dbReference type="PRINTS" id="PR00038">
    <property type="entry name" value="HTHLUXR"/>
</dbReference>
<proteinExistence type="predicted"/>
<dbReference type="RefSeq" id="WP_169267717.1">
    <property type="nucleotide sequence ID" value="NZ_CAWOXK010000001.1"/>
</dbReference>
<feature type="domain" description="Response regulatory" evidence="5">
    <location>
        <begin position="3"/>
        <end position="124"/>
    </location>
</feature>
<dbReference type="SUPFAM" id="SSF52172">
    <property type="entry name" value="CheY-like"/>
    <property type="match status" value="1"/>
</dbReference>
<evidence type="ECO:0000313" key="7">
    <source>
        <dbReference type="Proteomes" id="UP000503129"/>
    </source>
</evidence>
<dbReference type="PROSITE" id="PS50110">
    <property type="entry name" value="RESPONSE_REGULATORY"/>
    <property type="match status" value="1"/>
</dbReference>
<dbReference type="SMART" id="SM00421">
    <property type="entry name" value="HTH_LUXR"/>
    <property type="match status" value="1"/>
</dbReference>
<feature type="modified residue" description="4-aspartylphosphate" evidence="3">
    <location>
        <position position="59"/>
    </location>
</feature>
<organism evidence="6 7">
    <name type="scientific">Brasilonema sennae CENA114</name>
    <dbReference type="NCBI Taxonomy" id="415709"/>
    <lineage>
        <taxon>Bacteria</taxon>
        <taxon>Bacillati</taxon>
        <taxon>Cyanobacteriota</taxon>
        <taxon>Cyanophyceae</taxon>
        <taxon>Nostocales</taxon>
        <taxon>Scytonemataceae</taxon>
        <taxon>Brasilonema</taxon>
        <taxon>Bromeliae group (in: Brasilonema)</taxon>
    </lineage>
</organism>
<sequence length="222" mass="24681">MIRLLLVDDQVIIRQGLKNLLESKPDLQVVGDAENGQLAIEALQRLYGTPSQPDVVLMDVRMPVMDGVAATRLICQGFPEINILVLTTFDDDEYVSQAMRYGAKGYLLKHTPLEDLAIAIRAVHQGYTHMGPGLFEKALNAPEISEPVHSAIPSELAELSPREKEVLRLIAMGLSNREIAHTLYISERTVRNHVTSILSQLHLRDRTQAALLASTFLPQLEI</sequence>
<evidence type="ECO:0000259" key="4">
    <source>
        <dbReference type="PROSITE" id="PS50043"/>
    </source>
</evidence>
<evidence type="ECO:0000256" key="1">
    <source>
        <dbReference type="ARBA" id="ARBA00022553"/>
    </source>
</evidence>
<evidence type="ECO:0000313" key="6">
    <source>
        <dbReference type="EMBL" id="QDL11125.1"/>
    </source>
</evidence>
<dbReference type="CDD" id="cd06170">
    <property type="entry name" value="LuxR_C_like"/>
    <property type="match status" value="1"/>
</dbReference>
<dbReference type="AlphaFoldDB" id="A0A856MIF5"/>
<evidence type="ECO:0000259" key="5">
    <source>
        <dbReference type="PROSITE" id="PS50110"/>
    </source>
</evidence>
<keyword evidence="1 3" id="KW-0597">Phosphoprotein</keyword>
<gene>
    <name evidence="6" type="ORF">DP114_27425</name>
</gene>
<dbReference type="Pfam" id="PF00072">
    <property type="entry name" value="Response_reg"/>
    <property type="match status" value="1"/>
</dbReference>
<dbReference type="Gene3D" id="3.40.50.2300">
    <property type="match status" value="1"/>
</dbReference>
<dbReference type="CDD" id="cd17535">
    <property type="entry name" value="REC_NarL-like"/>
    <property type="match status" value="1"/>
</dbReference>
<evidence type="ECO:0000256" key="3">
    <source>
        <dbReference type="PROSITE-ProRule" id="PRU00169"/>
    </source>
</evidence>
<evidence type="ECO:0000256" key="2">
    <source>
        <dbReference type="ARBA" id="ARBA00023125"/>
    </source>
</evidence>
<dbReference type="Pfam" id="PF00196">
    <property type="entry name" value="GerE"/>
    <property type="match status" value="1"/>
</dbReference>
<dbReference type="PROSITE" id="PS50043">
    <property type="entry name" value="HTH_LUXR_2"/>
    <property type="match status" value="1"/>
</dbReference>
<accession>A0A856MIF5</accession>
<feature type="domain" description="HTH luxR-type" evidence="4">
    <location>
        <begin position="152"/>
        <end position="217"/>
    </location>
</feature>
<dbReference type="InterPro" id="IPR001789">
    <property type="entry name" value="Sig_transdc_resp-reg_receiver"/>
</dbReference>
<dbReference type="InterPro" id="IPR039420">
    <property type="entry name" value="WalR-like"/>
</dbReference>
<protein>
    <submittedName>
        <fullName evidence="6">DNA-binding response regulator</fullName>
    </submittedName>
</protein>
<dbReference type="GO" id="GO:0006355">
    <property type="term" value="P:regulation of DNA-templated transcription"/>
    <property type="evidence" value="ECO:0007669"/>
    <property type="project" value="InterPro"/>
</dbReference>
<dbReference type="SUPFAM" id="SSF46894">
    <property type="entry name" value="C-terminal effector domain of the bipartite response regulators"/>
    <property type="match status" value="1"/>
</dbReference>
<dbReference type="InterPro" id="IPR016032">
    <property type="entry name" value="Sig_transdc_resp-reg_C-effctor"/>
</dbReference>
<dbReference type="SMART" id="SM00448">
    <property type="entry name" value="REC"/>
    <property type="match status" value="1"/>
</dbReference>
<dbReference type="InterPro" id="IPR000792">
    <property type="entry name" value="Tscrpt_reg_LuxR_C"/>
</dbReference>
<keyword evidence="2 6" id="KW-0238">DNA-binding</keyword>
<dbReference type="GO" id="GO:0003677">
    <property type="term" value="F:DNA binding"/>
    <property type="evidence" value="ECO:0007669"/>
    <property type="project" value="UniProtKB-KW"/>
</dbReference>
<dbReference type="InterPro" id="IPR011006">
    <property type="entry name" value="CheY-like_superfamily"/>
</dbReference>
<name>A0A856MIF5_9CYAN</name>
<dbReference type="GO" id="GO:0000160">
    <property type="term" value="P:phosphorelay signal transduction system"/>
    <property type="evidence" value="ECO:0007669"/>
    <property type="project" value="InterPro"/>
</dbReference>
<dbReference type="PANTHER" id="PTHR43214:SF43">
    <property type="entry name" value="TWO-COMPONENT RESPONSE REGULATOR"/>
    <property type="match status" value="1"/>
</dbReference>
<keyword evidence="7" id="KW-1185">Reference proteome</keyword>
<dbReference type="Proteomes" id="UP000503129">
    <property type="component" value="Chromosome"/>
</dbReference>
<reference evidence="6 7" key="1">
    <citation type="submission" date="2018-06" db="EMBL/GenBank/DDBJ databases">
        <title>Comparative genomics of Brasilonema spp. strains.</title>
        <authorList>
            <person name="Alvarenga D.O."/>
            <person name="Fiore M.F."/>
            <person name="Varani A.M."/>
        </authorList>
    </citation>
    <scope>NUCLEOTIDE SEQUENCE [LARGE SCALE GENOMIC DNA]</scope>
    <source>
        <strain evidence="6 7">CENA114</strain>
    </source>
</reference>
<dbReference type="EMBL" id="CP030118">
    <property type="protein sequence ID" value="QDL11125.1"/>
    <property type="molecule type" value="Genomic_DNA"/>
</dbReference>
<dbReference type="KEGG" id="bsen:DP114_27425"/>